<dbReference type="GO" id="GO:0050661">
    <property type="term" value="F:NADP binding"/>
    <property type="evidence" value="ECO:0007669"/>
    <property type="project" value="InterPro"/>
</dbReference>
<dbReference type="PRINTS" id="PR00370">
    <property type="entry name" value="FMOXYGENASE"/>
</dbReference>
<dbReference type="FunFam" id="3.50.50.60:FF:000099">
    <property type="entry name" value="Flavin-containing monooxygenase"/>
    <property type="match status" value="1"/>
</dbReference>
<dbReference type="OMA" id="MVTPLWK"/>
<gene>
    <name evidence="7" type="ORF">A4U43_C10F110</name>
</gene>
<sequence>MGFFDYPFVAVEDGREGDSRRFPRHQEVLRYLEDFARDFEVLEVVRFRTEVVRVEMEEEGKWAVRWRRVAAGEDGGGEITGGGEDQVEEEEEEEIYDGVVVCNGHYTEPRLAAIPGIDIWPGKQMHSHNYRVPEPFRDQVVVIIGSAASAVDISNEIAQFAKEVHVASRSDTEGTPKRQPGYGNLWLHSMIESTHEDGTVVFQDGSSTHVDVIMHCTGYKYHFPFLQTHGIVTVDDNRVGPLYKHVFPPALVPYLSFIGIPWKVAPFPLVELQSKWVAAVLSGRVSLPTRKVMMEDVDAFYKELETAGYPKRYTHIMTNYQYEYIDWLANECGYPPTEEWRKLMYKATSKNRKERPGSYRDEWDDDHLVAQAHEYFKRFFK</sequence>
<dbReference type="PIRSF" id="PIRSF000332">
    <property type="entry name" value="FMO"/>
    <property type="match status" value="1"/>
</dbReference>
<keyword evidence="6" id="KW-0503">Monooxygenase</keyword>
<reference evidence="8" key="1">
    <citation type="journal article" date="2017" name="Nat. Commun.">
        <title>The asparagus genome sheds light on the origin and evolution of a young Y chromosome.</title>
        <authorList>
            <person name="Harkess A."/>
            <person name="Zhou J."/>
            <person name="Xu C."/>
            <person name="Bowers J.E."/>
            <person name="Van der Hulst R."/>
            <person name="Ayyampalayam S."/>
            <person name="Mercati F."/>
            <person name="Riccardi P."/>
            <person name="McKain M.R."/>
            <person name="Kakrana A."/>
            <person name="Tang H."/>
            <person name="Ray J."/>
            <person name="Groenendijk J."/>
            <person name="Arikit S."/>
            <person name="Mathioni S.M."/>
            <person name="Nakano M."/>
            <person name="Shan H."/>
            <person name="Telgmann-Rauber A."/>
            <person name="Kanno A."/>
            <person name="Yue Z."/>
            <person name="Chen H."/>
            <person name="Li W."/>
            <person name="Chen Y."/>
            <person name="Xu X."/>
            <person name="Zhang Y."/>
            <person name="Luo S."/>
            <person name="Chen H."/>
            <person name="Gao J."/>
            <person name="Mao Z."/>
            <person name="Pires J.C."/>
            <person name="Luo M."/>
            <person name="Kudrna D."/>
            <person name="Wing R.A."/>
            <person name="Meyers B.C."/>
            <person name="Yi K."/>
            <person name="Kong H."/>
            <person name="Lavrijsen P."/>
            <person name="Sunseri F."/>
            <person name="Falavigna A."/>
            <person name="Ye Y."/>
            <person name="Leebens-Mack J.H."/>
            <person name="Chen G."/>
        </authorList>
    </citation>
    <scope>NUCLEOTIDE SEQUENCE [LARGE SCALE GENOMIC DNA]</scope>
    <source>
        <strain evidence="8">cv. DH0086</strain>
    </source>
</reference>
<dbReference type="EC" id="1.-.-.-" evidence="6"/>
<organism evidence="7 8">
    <name type="scientific">Asparagus officinalis</name>
    <name type="common">Garden asparagus</name>
    <dbReference type="NCBI Taxonomy" id="4686"/>
    <lineage>
        <taxon>Eukaryota</taxon>
        <taxon>Viridiplantae</taxon>
        <taxon>Streptophyta</taxon>
        <taxon>Embryophyta</taxon>
        <taxon>Tracheophyta</taxon>
        <taxon>Spermatophyta</taxon>
        <taxon>Magnoliopsida</taxon>
        <taxon>Liliopsida</taxon>
        <taxon>Asparagales</taxon>
        <taxon>Asparagaceae</taxon>
        <taxon>Asparagoideae</taxon>
        <taxon>Asparagus</taxon>
    </lineage>
</organism>
<dbReference type="Gramene" id="ONK55700">
    <property type="protein sequence ID" value="ONK55700"/>
    <property type="gene ID" value="A4U43_C10F110"/>
</dbReference>
<dbReference type="InterPro" id="IPR020946">
    <property type="entry name" value="Flavin_mOase-like"/>
</dbReference>
<dbReference type="AlphaFoldDB" id="A0A5P1DZE8"/>
<dbReference type="Gene3D" id="3.50.50.60">
    <property type="entry name" value="FAD/NAD(P)-binding domain"/>
    <property type="match status" value="2"/>
</dbReference>
<keyword evidence="5 6" id="KW-0560">Oxidoreductase</keyword>
<evidence type="ECO:0000256" key="2">
    <source>
        <dbReference type="ARBA" id="ARBA00022630"/>
    </source>
</evidence>
<dbReference type="InterPro" id="IPR050346">
    <property type="entry name" value="FMO-like"/>
</dbReference>
<keyword evidence="4" id="KW-0521">NADP</keyword>
<protein>
    <recommendedName>
        <fullName evidence="6">Flavin-containing monooxygenase</fullName>
        <ecNumber evidence="6">1.-.-.-</ecNumber>
    </recommendedName>
</protein>
<evidence type="ECO:0000256" key="4">
    <source>
        <dbReference type="ARBA" id="ARBA00022857"/>
    </source>
</evidence>
<comment type="cofactor">
    <cofactor evidence="6">
        <name>FAD</name>
        <dbReference type="ChEBI" id="CHEBI:57692"/>
    </cofactor>
</comment>
<evidence type="ECO:0000256" key="3">
    <source>
        <dbReference type="ARBA" id="ARBA00022827"/>
    </source>
</evidence>
<dbReference type="PANTHER" id="PTHR23023">
    <property type="entry name" value="DIMETHYLANILINE MONOOXYGENASE"/>
    <property type="match status" value="1"/>
</dbReference>
<dbReference type="InterPro" id="IPR000960">
    <property type="entry name" value="Flavin_mOase"/>
</dbReference>
<dbReference type="Pfam" id="PF00743">
    <property type="entry name" value="FMO-like"/>
    <property type="match status" value="2"/>
</dbReference>
<evidence type="ECO:0000256" key="5">
    <source>
        <dbReference type="ARBA" id="ARBA00023002"/>
    </source>
</evidence>
<name>A0A5P1DZE8_ASPOF</name>
<dbReference type="OrthoDB" id="66881at2759"/>
<dbReference type="GO" id="GO:0004499">
    <property type="term" value="F:N,N-dimethylaniline monooxygenase activity"/>
    <property type="evidence" value="ECO:0007669"/>
    <property type="project" value="InterPro"/>
</dbReference>
<comment type="similarity">
    <text evidence="1 6">Belongs to the FMO family.</text>
</comment>
<keyword evidence="2 6" id="KW-0285">Flavoprotein</keyword>
<dbReference type="EMBL" id="CM007390">
    <property type="protein sequence ID" value="ONK55700.1"/>
    <property type="molecule type" value="Genomic_DNA"/>
</dbReference>
<dbReference type="InterPro" id="IPR036188">
    <property type="entry name" value="FAD/NAD-bd_sf"/>
</dbReference>
<dbReference type="GO" id="GO:0050660">
    <property type="term" value="F:flavin adenine dinucleotide binding"/>
    <property type="evidence" value="ECO:0007669"/>
    <property type="project" value="InterPro"/>
</dbReference>
<keyword evidence="3 6" id="KW-0274">FAD</keyword>
<dbReference type="SUPFAM" id="SSF51905">
    <property type="entry name" value="FAD/NAD(P)-binding domain"/>
    <property type="match status" value="2"/>
</dbReference>
<proteinExistence type="inferred from homology"/>
<evidence type="ECO:0000256" key="1">
    <source>
        <dbReference type="ARBA" id="ARBA00009183"/>
    </source>
</evidence>
<keyword evidence="8" id="KW-1185">Reference proteome</keyword>
<evidence type="ECO:0000313" key="7">
    <source>
        <dbReference type="EMBL" id="ONK55700.1"/>
    </source>
</evidence>
<accession>A0A5P1DZE8</accession>
<evidence type="ECO:0000313" key="8">
    <source>
        <dbReference type="Proteomes" id="UP000243459"/>
    </source>
</evidence>
<dbReference type="Proteomes" id="UP000243459">
    <property type="component" value="Chromosome 10"/>
</dbReference>
<evidence type="ECO:0000256" key="6">
    <source>
        <dbReference type="RuleBase" id="RU361177"/>
    </source>
</evidence>